<dbReference type="InterPro" id="IPR012341">
    <property type="entry name" value="6hp_glycosidase-like_sf"/>
</dbReference>
<gene>
    <name evidence="3" type="ORF">C4520_00125</name>
</gene>
<evidence type="ECO:0008006" key="5">
    <source>
        <dbReference type="Google" id="ProtNLM"/>
    </source>
</evidence>
<evidence type="ECO:0000313" key="3">
    <source>
        <dbReference type="EMBL" id="RJP26806.1"/>
    </source>
</evidence>
<dbReference type="InterPro" id="IPR006775">
    <property type="entry name" value="GH116_catalytic"/>
</dbReference>
<dbReference type="InterPro" id="IPR024462">
    <property type="entry name" value="GH116_N"/>
</dbReference>
<accession>A0A3A4P8E8</accession>
<dbReference type="PANTHER" id="PTHR12654:SF4">
    <property type="entry name" value="PB1 DOMAIN-CONTAINING PROTEIN"/>
    <property type="match status" value="1"/>
</dbReference>
<organism evidence="3 4">
    <name type="scientific">Abyssobacteria bacterium (strain SURF_5)</name>
    <dbReference type="NCBI Taxonomy" id="2093360"/>
    <lineage>
        <taxon>Bacteria</taxon>
        <taxon>Pseudomonadati</taxon>
        <taxon>Candidatus Hydrogenedentota</taxon>
        <taxon>Candidatus Abyssobacteria</taxon>
    </lineage>
</organism>
<dbReference type="Gene3D" id="1.50.10.10">
    <property type="match status" value="1"/>
</dbReference>
<dbReference type="Proteomes" id="UP000265882">
    <property type="component" value="Unassembled WGS sequence"/>
</dbReference>
<dbReference type="PANTHER" id="PTHR12654">
    <property type="entry name" value="BILE ACID BETA-GLUCOSIDASE-RELATED"/>
    <property type="match status" value="1"/>
</dbReference>
<proteinExistence type="predicted"/>
<evidence type="ECO:0000259" key="1">
    <source>
        <dbReference type="Pfam" id="PF04685"/>
    </source>
</evidence>
<dbReference type="GO" id="GO:0005975">
    <property type="term" value="P:carbohydrate metabolic process"/>
    <property type="evidence" value="ECO:0007669"/>
    <property type="project" value="InterPro"/>
</dbReference>
<evidence type="ECO:0000259" key="2">
    <source>
        <dbReference type="Pfam" id="PF12215"/>
    </source>
</evidence>
<protein>
    <recommendedName>
        <fullName evidence="5">Glycosyl-hydrolase family 116 catalytic region domain-containing protein</fullName>
    </recommendedName>
</protein>
<dbReference type="Pfam" id="PF04685">
    <property type="entry name" value="DUF608"/>
    <property type="match status" value="1"/>
</dbReference>
<dbReference type="InterPro" id="IPR052566">
    <property type="entry name" value="Non-lysos_glucosylceramidase"/>
</dbReference>
<dbReference type="InterPro" id="IPR008928">
    <property type="entry name" value="6-hairpin_glycosidase_sf"/>
</dbReference>
<feature type="domain" description="Glycosyl-hydrolase family 116 catalytic region" evidence="1">
    <location>
        <begin position="451"/>
        <end position="753"/>
    </location>
</feature>
<dbReference type="EMBL" id="QZKU01000003">
    <property type="protein sequence ID" value="RJP26806.1"/>
    <property type="molecule type" value="Genomic_DNA"/>
</dbReference>
<evidence type="ECO:0000313" key="4">
    <source>
        <dbReference type="Proteomes" id="UP000265882"/>
    </source>
</evidence>
<dbReference type="SUPFAM" id="SSF48208">
    <property type="entry name" value="Six-hairpin glycosidases"/>
    <property type="match status" value="1"/>
</dbReference>
<reference evidence="3 4" key="1">
    <citation type="journal article" date="2017" name="ISME J.">
        <title>Energy and carbon metabolisms in a deep terrestrial subsurface fluid microbial community.</title>
        <authorList>
            <person name="Momper L."/>
            <person name="Jungbluth S.P."/>
            <person name="Lee M.D."/>
            <person name="Amend J.P."/>
        </authorList>
    </citation>
    <scope>NUCLEOTIDE SEQUENCE [LARGE SCALE GENOMIC DNA]</scope>
    <source>
        <strain evidence="3">SURF_5</strain>
    </source>
</reference>
<comment type="caution">
    <text evidence="3">The sequence shown here is derived from an EMBL/GenBank/DDBJ whole genome shotgun (WGS) entry which is preliminary data.</text>
</comment>
<name>A0A3A4P8E8_ABYX5</name>
<feature type="domain" description="Glycosyl-hydrolase family 116 N-terminal" evidence="2">
    <location>
        <begin position="20"/>
        <end position="345"/>
    </location>
</feature>
<dbReference type="GO" id="GO:0008422">
    <property type="term" value="F:beta-glucosidase activity"/>
    <property type="evidence" value="ECO:0007669"/>
    <property type="project" value="TreeGrafter"/>
</dbReference>
<dbReference type="AlphaFoldDB" id="A0A3A4P8E8"/>
<sequence>MSAKKRGFSYSGEHLRAFNFPLGGIGAGHVVLSGDGGLRQWQIFNNINHCAHVPFSFFAVSVQEETRERISKLLQSNRLYDVPFEVAPSVSDHVVPRESRALLEKLPSIDRLEMHAEYPVVAVKYSIDNSPIHLELEAYSPFVPPDPDDSGLPAVIFHFQVRNVVRRPVSVSLLMCQQNAVGWDDSTEISGISHPSFGGNRNAVVRRRNYTAIVMDNGSLSENDSRSGEMATAVLDGSAAARAQWASLDDLWDDFASDGWLDSSTEGEPSPAGQTINAALASRVLLGPGEETRITFLLSWRFPNRVADWVQPTLDVGQEPSKTAPWLGNRYAARFSSVLEVIEYVNGKLDIFDRVADRFRAAMYETTLPAPLIDAVSSQVAVIRSPTCFRGADEAFYAFEGCCGASTEMIGERGGCCPLNCTHVWNYAMTMARLFPQLERSMRETEWLHQQHESGYLPHRVVVPLSLPRPWDRWIGGPPFPAVDGLLGAVLKTYREYRAGGGREWLLDLWEHVRLAMEHVMKRYDSGEGVISGPQPCTYDVEIHGPNSFITSLYLAALRAAEEMAKAAGDRESSERYRNRFRLGRKNADELLWNRHYYIHKHDASESVQSYGAGCHSDQLFGQWWANNAGLGYVLPRNRVRKALQSIFKHNYRKDFSGHQQFPRAYVKDDEAGLLNCTWPLGGKPETPLLYSDEVWTGIEYEVAGALLFEGMIEEALEILAAVRKRHDGRLRSPWNEVECGDHYVRPMSSWALLEAAAGYSYDAAKGSIGFRPRFQPEKFSSFFGAGGGWGRYSQRITGGSFSGRLLVLFGAIEVREVRLAFAHTKAARAKKGSRELDCTTRKIGNEVCFRFRNPIEIRTDETLRISIG</sequence>
<dbReference type="Pfam" id="PF12215">
    <property type="entry name" value="Glyco_hydr_116N"/>
    <property type="match status" value="1"/>
</dbReference>